<organism evidence="1 2">
    <name type="scientific">Bordetella genomosp. 8</name>
    <dbReference type="NCBI Taxonomy" id="1416806"/>
    <lineage>
        <taxon>Bacteria</taxon>
        <taxon>Pseudomonadati</taxon>
        <taxon>Pseudomonadota</taxon>
        <taxon>Betaproteobacteria</taxon>
        <taxon>Burkholderiales</taxon>
        <taxon>Alcaligenaceae</taxon>
        <taxon>Bordetella</taxon>
    </lineage>
</organism>
<protein>
    <recommendedName>
        <fullName evidence="3">Ketopantoate reductase N-terminal domain-containing protein</fullName>
    </recommendedName>
</protein>
<evidence type="ECO:0000313" key="2">
    <source>
        <dbReference type="Proteomes" id="UP000194151"/>
    </source>
</evidence>
<reference evidence="1 2" key="1">
    <citation type="submission" date="2017-05" db="EMBL/GenBank/DDBJ databases">
        <title>Complete and WGS of Bordetella genogroups.</title>
        <authorList>
            <person name="Spilker T."/>
            <person name="LiPuma J."/>
        </authorList>
    </citation>
    <scope>NUCLEOTIDE SEQUENCE [LARGE SCALE GENOMIC DNA]</scope>
    <source>
        <strain evidence="1 2">AU19157</strain>
    </source>
</reference>
<sequence>MTDNRTHRVAIVGAGAMGVMTGYHLFHPSVGVDFVVRPARSAKMPRAYSLYSYDDGAIHDFGGFGVLTDPLDLAKADYDFVILAMDGASLSGDQGRILLTRIGQAIRQRDTVLIVGSIGIGLRELAIAASGLPEDRVLSGRLGLLCHEISDVALPLHAPTDPALLARSDFAMRHLSDVCSPCGST</sequence>
<dbReference type="EMBL" id="CP021108">
    <property type="protein sequence ID" value="ARP81783.1"/>
    <property type="molecule type" value="Genomic_DNA"/>
</dbReference>
<evidence type="ECO:0000313" key="1">
    <source>
        <dbReference type="EMBL" id="ARP81783.1"/>
    </source>
</evidence>
<keyword evidence="2" id="KW-1185">Reference proteome</keyword>
<dbReference type="STRING" id="1416806.CAL12_13805"/>
<dbReference type="KEGG" id="bgv:CAL12_13805"/>
<dbReference type="AlphaFoldDB" id="A0A1W6YMM8"/>
<dbReference type="Proteomes" id="UP000194151">
    <property type="component" value="Chromosome"/>
</dbReference>
<evidence type="ECO:0008006" key="3">
    <source>
        <dbReference type="Google" id="ProtNLM"/>
    </source>
</evidence>
<proteinExistence type="predicted"/>
<dbReference type="Gene3D" id="3.40.50.720">
    <property type="entry name" value="NAD(P)-binding Rossmann-like Domain"/>
    <property type="match status" value="1"/>
</dbReference>
<name>A0A1W6YMM8_9BORD</name>
<gene>
    <name evidence="1" type="ORF">CAL12_13805</name>
</gene>
<accession>A0A1W6YMM8</accession>